<sequence>MVIKVMTKKIRDPEVRDFIEESVEDCFELLEMDNKRNKCEYSKNLALCLEEKGRRNCDDWEDQSDTKSNKGNSKNTKRPN</sequence>
<proteinExistence type="predicted"/>
<dbReference type="SUPFAM" id="SSF47565">
    <property type="entry name" value="Insect pheromone/odorant-binding proteins"/>
    <property type="match status" value="1"/>
</dbReference>
<evidence type="ECO:0000313" key="3">
    <source>
        <dbReference type="Proteomes" id="UP000027135"/>
    </source>
</evidence>
<organism evidence="2 3">
    <name type="scientific">Zootermopsis nevadensis</name>
    <name type="common">Dampwood termite</name>
    <dbReference type="NCBI Taxonomy" id="136037"/>
    <lineage>
        <taxon>Eukaryota</taxon>
        <taxon>Metazoa</taxon>
        <taxon>Ecdysozoa</taxon>
        <taxon>Arthropoda</taxon>
        <taxon>Hexapoda</taxon>
        <taxon>Insecta</taxon>
        <taxon>Pterygota</taxon>
        <taxon>Neoptera</taxon>
        <taxon>Polyneoptera</taxon>
        <taxon>Dictyoptera</taxon>
        <taxon>Blattodea</taxon>
        <taxon>Blattoidea</taxon>
        <taxon>Termitoidae</taxon>
        <taxon>Termopsidae</taxon>
        <taxon>Zootermopsis</taxon>
    </lineage>
</organism>
<evidence type="ECO:0000256" key="1">
    <source>
        <dbReference type="SAM" id="MobiDB-lite"/>
    </source>
</evidence>
<keyword evidence="3" id="KW-1185">Reference proteome</keyword>
<gene>
    <name evidence="2" type="ORF">L798_04449</name>
</gene>
<feature type="region of interest" description="Disordered" evidence="1">
    <location>
        <begin position="57"/>
        <end position="80"/>
    </location>
</feature>
<name>A0A067RA68_ZOONE</name>
<dbReference type="Proteomes" id="UP000027135">
    <property type="component" value="Unassembled WGS sequence"/>
</dbReference>
<evidence type="ECO:0000313" key="2">
    <source>
        <dbReference type="EMBL" id="KDR20661.1"/>
    </source>
</evidence>
<protein>
    <submittedName>
        <fullName evidence="2">Uncharacterized protein</fullName>
    </submittedName>
</protein>
<dbReference type="AlphaFoldDB" id="A0A067RA68"/>
<dbReference type="InParanoid" id="A0A067RA68"/>
<dbReference type="GO" id="GO:0005549">
    <property type="term" value="F:odorant binding"/>
    <property type="evidence" value="ECO:0007669"/>
    <property type="project" value="InterPro"/>
</dbReference>
<accession>A0A067RA68</accession>
<dbReference type="InterPro" id="IPR036728">
    <property type="entry name" value="PBP_GOBP_sf"/>
</dbReference>
<reference evidence="2 3" key="1">
    <citation type="journal article" date="2014" name="Nat. Commun.">
        <title>Molecular traces of alternative social organization in a termite genome.</title>
        <authorList>
            <person name="Terrapon N."/>
            <person name="Li C."/>
            <person name="Robertson H.M."/>
            <person name="Ji L."/>
            <person name="Meng X."/>
            <person name="Booth W."/>
            <person name="Chen Z."/>
            <person name="Childers C.P."/>
            <person name="Glastad K.M."/>
            <person name="Gokhale K."/>
            <person name="Gowin J."/>
            <person name="Gronenberg W."/>
            <person name="Hermansen R.A."/>
            <person name="Hu H."/>
            <person name="Hunt B.G."/>
            <person name="Huylmans A.K."/>
            <person name="Khalil S.M."/>
            <person name="Mitchell R.D."/>
            <person name="Munoz-Torres M.C."/>
            <person name="Mustard J.A."/>
            <person name="Pan H."/>
            <person name="Reese J.T."/>
            <person name="Scharf M.E."/>
            <person name="Sun F."/>
            <person name="Vogel H."/>
            <person name="Xiao J."/>
            <person name="Yang W."/>
            <person name="Yang Z."/>
            <person name="Yang Z."/>
            <person name="Zhou J."/>
            <person name="Zhu J."/>
            <person name="Brent C.S."/>
            <person name="Elsik C.G."/>
            <person name="Goodisman M.A."/>
            <person name="Liberles D.A."/>
            <person name="Roe R.M."/>
            <person name="Vargo E.L."/>
            <person name="Vilcinskas A."/>
            <person name="Wang J."/>
            <person name="Bornberg-Bauer E."/>
            <person name="Korb J."/>
            <person name="Zhang G."/>
            <person name="Liebig J."/>
        </authorList>
    </citation>
    <scope>NUCLEOTIDE SEQUENCE [LARGE SCALE GENOMIC DNA]</scope>
    <source>
        <tissue evidence="2">Whole organism</tissue>
    </source>
</reference>
<dbReference type="EMBL" id="KK852594">
    <property type="protein sequence ID" value="KDR20661.1"/>
    <property type="molecule type" value="Genomic_DNA"/>
</dbReference>
<feature type="compositionally biased region" description="Basic and acidic residues" evidence="1">
    <location>
        <begin position="57"/>
        <end position="68"/>
    </location>
</feature>